<dbReference type="Proteomes" id="UP001596990">
    <property type="component" value="Unassembled WGS sequence"/>
</dbReference>
<evidence type="ECO:0000313" key="2">
    <source>
        <dbReference type="Proteomes" id="UP001596990"/>
    </source>
</evidence>
<protein>
    <recommendedName>
        <fullName evidence="3">DUF3139 domain-containing protein</fullName>
    </recommendedName>
</protein>
<evidence type="ECO:0000313" key="1">
    <source>
        <dbReference type="EMBL" id="MFD1019718.1"/>
    </source>
</evidence>
<name>A0ABW3L4S6_9BACI</name>
<dbReference type="EMBL" id="JBHTKL010000005">
    <property type="protein sequence ID" value="MFD1019718.1"/>
    <property type="molecule type" value="Genomic_DNA"/>
</dbReference>
<organism evidence="1 2">
    <name type="scientific">Thalassobacillus hwangdonensis</name>
    <dbReference type="NCBI Taxonomy" id="546108"/>
    <lineage>
        <taxon>Bacteria</taxon>
        <taxon>Bacillati</taxon>
        <taxon>Bacillota</taxon>
        <taxon>Bacilli</taxon>
        <taxon>Bacillales</taxon>
        <taxon>Bacillaceae</taxon>
        <taxon>Thalassobacillus</taxon>
    </lineage>
</organism>
<evidence type="ECO:0008006" key="3">
    <source>
        <dbReference type="Google" id="ProtNLM"/>
    </source>
</evidence>
<reference evidence="2" key="1">
    <citation type="journal article" date="2019" name="Int. J. Syst. Evol. Microbiol.">
        <title>The Global Catalogue of Microorganisms (GCM) 10K type strain sequencing project: providing services to taxonomists for standard genome sequencing and annotation.</title>
        <authorList>
            <consortium name="The Broad Institute Genomics Platform"/>
            <consortium name="The Broad Institute Genome Sequencing Center for Infectious Disease"/>
            <person name="Wu L."/>
            <person name="Ma J."/>
        </authorList>
    </citation>
    <scope>NUCLEOTIDE SEQUENCE [LARGE SCALE GENOMIC DNA]</scope>
    <source>
        <strain evidence="2">CCUG 56607</strain>
    </source>
</reference>
<sequence length="126" mass="14554">MKKYLPRWLMLGLLIFGLLGLAVSGTLFQEGNPIPLLKAITKLELSDEGYEKFATTEDTYRYIAKNSGEDRYDVVKTFMAERGWEYEEQMGAGLIFSNGEEGTVVETKLYSRIYYLWDVQRESLDE</sequence>
<comment type="caution">
    <text evidence="1">The sequence shown here is derived from an EMBL/GenBank/DDBJ whole genome shotgun (WGS) entry which is preliminary data.</text>
</comment>
<proteinExistence type="predicted"/>
<keyword evidence="2" id="KW-1185">Reference proteome</keyword>
<dbReference type="RefSeq" id="WP_386060069.1">
    <property type="nucleotide sequence ID" value="NZ_JBHTKL010000005.1"/>
</dbReference>
<accession>A0ABW3L4S6</accession>
<gene>
    <name evidence="1" type="ORF">ACFQ2J_11095</name>
</gene>